<evidence type="ECO:0000256" key="2">
    <source>
        <dbReference type="SAM" id="Phobius"/>
    </source>
</evidence>
<dbReference type="Pfam" id="PF18962">
    <property type="entry name" value="Por_Secre_tail"/>
    <property type="match status" value="1"/>
</dbReference>
<keyword evidence="5" id="KW-1185">Reference proteome</keyword>
<dbReference type="Proteomes" id="UP000290889">
    <property type="component" value="Chromosome"/>
</dbReference>
<keyword evidence="2" id="KW-0472">Membrane</keyword>
<dbReference type="SUPFAM" id="SSF52743">
    <property type="entry name" value="Subtilisin-like"/>
    <property type="match status" value="1"/>
</dbReference>
<keyword evidence="2" id="KW-0812">Transmembrane</keyword>
<accession>A0A411E827</accession>
<feature type="transmembrane region" description="Helical" evidence="2">
    <location>
        <begin position="28"/>
        <end position="47"/>
    </location>
</feature>
<dbReference type="OrthoDB" id="355609at2"/>
<feature type="domain" description="Secretion system C-terminal sorting" evidence="3">
    <location>
        <begin position="1427"/>
        <end position="1494"/>
    </location>
</feature>
<dbReference type="RefSeq" id="WP_129603048.1">
    <property type="nucleotide sequence ID" value="NZ_CP035544.1"/>
</dbReference>
<dbReference type="Gene3D" id="3.40.50.200">
    <property type="entry name" value="Peptidase S8/S53 domain"/>
    <property type="match status" value="1"/>
</dbReference>
<evidence type="ECO:0000313" key="5">
    <source>
        <dbReference type="Proteomes" id="UP000290889"/>
    </source>
</evidence>
<protein>
    <submittedName>
        <fullName evidence="4">T9SS type A sorting domain-containing protein</fullName>
    </submittedName>
</protein>
<keyword evidence="1" id="KW-0732">Signal</keyword>
<dbReference type="InterPro" id="IPR036852">
    <property type="entry name" value="Peptidase_S8/S53_dom_sf"/>
</dbReference>
<sequence length="1502" mass="163398">MKTTKYYSVNEGYNPFVNSGFFQKNFIAHFRITFILLLVLCCIGTSFGQQGNKGSKGANNEEVTLFTCAENIGNGLYLAKFGYTNPTNKTITVLPDASYIFLSDKIEDSEFDGIQKIPGIFSFEPGTHDNVLSVVFADNGHAKWTVAFGGSSDQKIRATLNSPVCEGDPFIVPVIGPGNGKTEGYISPELISLAAGTAGDTPSSLIYQISPEEKVLIQIVPFDGKTQDVIDLLINTFGLQYNIQPNISDFIVNPSLIISEELAAIDVLFPINKILPPPPPDPPMPALTDYPDLIKSVQALYTPFTSGEEEDTGDAITQGDAAQKSDIVRRSFKIVNGDESIAVDGTGVNIVVFSNSFDANPPEAGQPSNEAIDVGNGDLPGIAGNGNPNGYNTPVNVIKEYPYTFGQLSDEGRAMLQIAHDIAPGANLAFRTAVLSPRDFELGVKNLIPSVNTIALDDITFPGEPAFGISNIGKAIQEFRAAGNYYFTSTGNFSDAAFQSLFVSANGVDLPDFIPDEGTVAHAFDGVDNIYQRFSVKNGETYMIVLQWKDDFASQENILGARNDFDIWVVDGEQRLLVGNNYYNDNDTETTEDGKDPVEYITFKALDDGVANFMITSANGDPGSVPFRYIIFVKNNLEVLDFFDGAPTITGHALTPEALAIGAVDFRKADAPEPQGFSSFAGTISDGSTPQVALSSYDGVNTNVTTIGQNEVDGIPVDDDDFKNFFGTSASVVHVAAAFALMESALPAWYGTNSGVDILQLFKDNADKVGNESQLGDGIVNAENTFKAIATQTGVISDFTIEFTSEEGSVISADEFELTINGDFFPEDPTVFFGEDELPIVFYDPENPSEIKVLVGPFTGNDPVTVFTNSTVPLGTDGGNSNPIFLLDDGIIAINVIAEDIDVEYGQDYDFSFTVEGLPEGVTFESLGLPDIIYTTAATPPFPKIGNYVVFPSFDLENASADQLTALQDYVVNFKSGSLSVAKKDLEIIPDPLEVTYGEAINLNLSYNYDNTNIADNTAFLSAISEAHSADFFPENTLALINGFKALVNDEQLAILNLLEDGSWISTERTLQNGFKALVNEMNLVNLNTSHFEDYSDYLTNGFKALVNDFKALVNSEDLFSGNASFGSIQNGFKALVNDSELGGESDLNDYSEVFAIVYDGDDDTPISRFYSLNLITGLDVTPLPEFHSSFAGTILDPIAYNFNITYKSGTIIVNPARLDISIGDLVIDQGEDIDTSLLDISIEGYEYDETLADVFPDGIPYLFKDANGVAYTPGATGIFFITIQNPQNYEINYERTGVLYINPGGDQLRKIRTYLDCVEENFGDPDGLNYIAHYRYINPNDETIYILEGPENLLTGPASNGGGLPFIFLPGENTFQIRFDGNTMKWELTSRDSTHKSSTTSTANSNSNRCDAGYITNEFFTNSFIIYPNPVNGLLFIDQNLPEQLTLDVFDIFGILHLSTTLDGRSGPLTHEIDMSAYNNGMYILRFSLQDDVQVYTIIKE</sequence>
<dbReference type="Gene3D" id="2.60.120.380">
    <property type="match status" value="1"/>
</dbReference>
<dbReference type="GO" id="GO:0004252">
    <property type="term" value="F:serine-type endopeptidase activity"/>
    <property type="evidence" value="ECO:0007669"/>
    <property type="project" value="InterPro"/>
</dbReference>
<dbReference type="KEGG" id="mur:EQY75_03900"/>
<evidence type="ECO:0000259" key="3">
    <source>
        <dbReference type="Pfam" id="PF18962"/>
    </source>
</evidence>
<evidence type="ECO:0000313" key="4">
    <source>
        <dbReference type="EMBL" id="QBA63757.1"/>
    </source>
</evidence>
<organism evidence="4 5">
    <name type="scientific">Muriicola soli</name>
    <dbReference type="NCBI Taxonomy" id="2507538"/>
    <lineage>
        <taxon>Bacteria</taxon>
        <taxon>Pseudomonadati</taxon>
        <taxon>Bacteroidota</taxon>
        <taxon>Flavobacteriia</taxon>
        <taxon>Flavobacteriales</taxon>
        <taxon>Flavobacteriaceae</taxon>
        <taxon>Muriicola</taxon>
    </lineage>
</organism>
<evidence type="ECO:0000256" key="1">
    <source>
        <dbReference type="ARBA" id="ARBA00022729"/>
    </source>
</evidence>
<reference evidence="4 5" key="1">
    <citation type="submission" date="2019-01" db="EMBL/GenBank/DDBJ databases">
        <title>Muriicola soli sp. nov., isolated from soil.</title>
        <authorList>
            <person name="Kang H.J."/>
            <person name="Kim S.B."/>
        </authorList>
    </citation>
    <scope>NUCLEOTIDE SEQUENCE [LARGE SCALE GENOMIC DNA]</scope>
    <source>
        <strain evidence="4 5">MMS17-SY002</strain>
    </source>
</reference>
<dbReference type="GO" id="GO:0006508">
    <property type="term" value="P:proteolysis"/>
    <property type="evidence" value="ECO:0007669"/>
    <property type="project" value="InterPro"/>
</dbReference>
<dbReference type="InterPro" id="IPR026444">
    <property type="entry name" value="Secre_tail"/>
</dbReference>
<name>A0A411E827_9FLAO</name>
<dbReference type="EMBL" id="CP035544">
    <property type="protein sequence ID" value="QBA63757.1"/>
    <property type="molecule type" value="Genomic_DNA"/>
</dbReference>
<keyword evidence="2" id="KW-1133">Transmembrane helix</keyword>
<gene>
    <name evidence="4" type="ORF">EQY75_03900</name>
</gene>
<dbReference type="NCBIfam" id="TIGR04183">
    <property type="entry name" value="Por_Secre_tail"/>
    <property type="match status" value="1"/>
</dbReference>
<proteinExistence type="predicted"/>